<dbReference type="AlphaFoldDB" id="A0A382HN22"/>
<organism evidence="1">
    <name type="scientific">marine metagenome</name>
    <dbReference type="NCBI Taxonomy" id="408172"/>
    <lineage>
        <taxon>unclassified sequences</taxon>
        <taxon>metagenomes</taxon>
        <taxon>ecological metagenomes</taxon>
    </lineage>
</organism>
<name>A0A382HN22_9ZZZZ</name>
<dbReference type="EMBL" id="UINC01062158">
    <property type="protein sequence ID" value="SVB88492.1"/>
    <property type="molecule type" value="Genomic_DNA"/>
</dbReference>
<protein>
    <submittedName>
        <fullName evidence="1">Uncharacterized protein</fullName>
    </submittedName>
</protein>
<proteinExistence type="predicted"/>
<feature type="non-terminal residue" evidence="1">
    <location>
        <position position="236"/>
    </location>
</feature>
<reference evidence="1" key="1">
    <citation type="submission" date="2018-05" db="EMBL/GenBank/DDBJ databases">
        <authorList>
            <person name="Lanie J.A."/>
            <person name="Ng W.-L."/>
            <person name="Kazmierczak K.M."/>
            <person name="Andrzejewski T.M."/>
            <person name="Davidsen T.M."/>
            <person name="Wayne K.J."/>
            <person name="Tettelin H."/>
            <person name="Glass J.I."/>
            <person name="Rusch D."/>
            <person name="Podicherti R."/>
            <person name="Tsui H.-C.T."/>
            <person name="Winkler M.E."/>
        </authorList>
    </citation>
    <scope>NUCLEOTIDE SEQUENCE</scope>
</reference>
<gene>
    <name evidence="1" type="ORF">METZ01_LOCUS241346</name>
</gene>
<evidence type="ECO:0000313" key="1">
    <source>
        <dbReference type="EMBL" id="SVB88492.1"/>
    </source>
</evidence>
<sequence>MQDRRMTSAVYSQGSNLPGWINSPTPPNLRSYTVIRGTPYTFQVRHAEKDESYAVTTTATAPHIPADSTITMGASNYNTSDGYWTATFTGVSQIGGQYQVKIAGQSAWLINALIGEPIMASPAPFGTGQLYSDFAPQTPAGVTTIEVWVKQITGAGGDGIFRNTGVTFTVTRGVAHNEAISNSSGTYFDNLVGDGAAHSVTLSGLTADYYYNVSTSSANISTALSTWTSSAVTVKT</sequence>
<accession>A0A382HN22</accession>